<proteinExistence type="inferred from homology"/>
<evidence type="ECO:0000256" key="3">
    <source>
        <dbReference type="ARBA" id="ARBA00023172"/>
    </source>
</evidence>
<evidence type="ECO:0000256" key="2">
    <source>
        <dbReference type="ARBA" id="ARBA00023125"/>
    </source>
</evidence>
<dbReference type="AlphaFoldDB" id="A0AA96DK34"/>
<dbReference type="Gene3D" id="1.10.443.10">
    <property type="entry name" value="Intergrase catalytic core"/>
    <property type="match status" value="1"/>
</dbReference>
<evidence type="ECO:0000259" key="5">
    <source>
        <dbReference type="Pfam" id="PF20172"/>
    </source>
</evidence>
<dbReference type="Pfam" id="PF20172">
    <property type="entry name" value="DUF6538"/>
    <property type="match status" value="1"/>
</dbReference>
<dbReference type="CDD" id="cd01184">
    <property type="entry name" value="INT_C_like_1"/>
    <property type="match status" value="1"/>
</dbReference>
<gene>
    <name evidence="6" type="ORF">RMQ68_02980</name>
</gene>
<protein>
    <submittedName>
        <fullName evidence="6">Site-specific integrase</fullName>
    </submittedName>
</protein>
<dbReference type="PANTHER" id="PTHR30349">
    <property type="entry name" value="PHAGE INTEGRASE-RELATED"/>
    <property type="match status" value="1"/>
</dbReference>
<evidence type="ECO:0000313" key="6">
    <source>
        <dbReference type="EMBL" id="WNL30371.1"/>
    </source>
</evidence>
<sequence length="501" mass="59116">MMNLYLRNNTFYYRKSIPKTLKFYFNNKSLYIRTLKTSSKRLANKYVTILNKKFETIIGVYKMGLDIELVNQLVEEFHNTQLEITERDLRNTPNPEDTLFALGLEDMIKQYQINYQEGVYEKEEIDLIVSKLPNKPLEEDLSEIGKILLESKINHLKAIYTNINNGYYNKALKTIHKPQAKAIESKEVKTISMLKEDFIKYQSRLDNWSKDNTQLADRTFNMLNLYFNNKPIHEIKLNDLMDFRDTMQEIPTKLTTYKEFENKSLDYILENSEDYDNLTNSTINKYINKANQFLKWAYQEDYLHKKDFIIPKFPNDTKSRLPYANEEIQAIKKLVSQDQNKEINFITLVATYQGMRLKEITQLRKEDIITTNNIPCISINTNEDKTTKTIKSIRTIPIHPKLIELGFLDYVNSKENNLFNINNKDFSSYYRRNYKNLINPSKTFYSLRHSFIDALKQSNQNIEHIQAFVGHSHNAKTTFGYGSPLNTKLLKGLLEHINYSN</sequence>
<organism evidence="6">
    <name type="scientific">Arcobacter sp. AZ-2023</name>
    <dbReference type="NCBI Taxonomy" id="3074453"/>
    <lineage>
        <taxon>Bacteria</taxon>
        <taxon>Pseudomonadati</taxon>
        <taxon>Campylobacterota</taxon>
        <taxon>Epsilonproteobacteria</taxon>
        <taxon>Campylobacterales</taxon>
        <taxon>Arcobacteraceae</taxon>
        <taxon>Arcobacter</taxon>
    </lineage>
</organism>
<dbReference type="EMBL" id="CP134854">
    <property type="protein sequence ID" value="WNL30371.1"/>
    <property type="molecule type" value="Genomic_DNA"/>
</dbReference>
<dbReference type="InterPro" id="IPR046668">
    <property type="entry name" value="DUF6538"/>
</dbReference>
<evidence type="ECO:0000259" key="4">
    <source>
        <dbReference type="Pfam" id="PF00589"/>
    </source>
</evidence>
<evidence type="ECO:0000256" key="1">
    <source>
        <dbReference type="ARBA" id="ARBA00008857"/>
    </source>
</evidence>
<dbReference type="Pfam" id="PF00589">
    <property type="entry name" value="Phage_integrase"/>
    <property type="match status" value="1"/>
</dbReference>
<dbReference type="InterPro" id="IPR011010">
    <property type="entry name" value="DNA_brk_join_enz"/>
</dbReference>
<dbReference type="InterPro" id="IPR050090">
    <property type="entry name" value="Tyrosine_recombinase_XerCD"/>
</dbReference>
<name>A0AA96DK34_9BACT</name>
<dbReference type="GO" id="GO:0015074">
    <property type="term" value="P:DNA integration"/>
    <property type="evidence" value="ECO:0007669"/>
    <property type="project" value="InterPro"/>
</dbReference>
<accession>A0AA96DK34</accession>
<dbReference type="GO" id="GO:0006310">
    <property type="term" value="P:DNA recombination"/>
    <property type="evidence" value="ECO:0007669"/>
    <property type="project" value="UniProtKB-KW"/>
</dbReference>
<comment type="similarity">
    <text evidence="1">Belongs to the 'phage' integrase family.</text>
</comment>
<dbReference type="InterPro" id="IPR002104">
    <property type="entry name" value="Integrase_catalytic"/>
</dbReference>
<dbReference type="SUPFAM" id="SSF56349">
    <property type="entry name" value="DNA breaking-rejoining enzymes"/>
    <property type="match status" value="1"/>
</dbReference>
<keyword evidence="2" id="KW-0238">DNA-binding</keyword>
<feature type="domain" description="DUF6538" evidence="5">
    <location>
        <begin position="3"/>
        <end position="56"/>
    </location>
</feature>
<dbReference type="PANTHER" id="PTHR30349:SF41">
    <property type="entry name" value="INTEGRASE_RECOMBINASE PROTEIN MJ0367-RELATED"/>
    <property type="match status" value="1"/>
</dbReference>
<dbReference type="GO" id="GO:0003677">
    <property type="term" value="F:DNA binding"/>
    <property type="evidence" value="ECO:0007669"/>
    <property type="project" value="UniProtKB-KW"/>
</dbReference>
<reference evidence="6" key="1">
    <citation type="submission" date="2023-09" db="EMBL/GenBank/DDBJ databases">
        <title>Arcobacter tbilisiensis sp. nov. isolated from chicken meat in Tbilisi, Georgia.</title>
        <authorList>
            <person name="Matthias R."/>
            <person name="Zautner A.E."/>
        </authorList>
    </citation>
    <scope>NUCLEOTIDE SEQUENCE</scope>
    <source>
        <strain evidence="6">LEO 52</strain>
    </source>
</reference>
<dbReference type="InterPro" id="IPR013762">
    <property type="entry name" value="Integrase-like_cat_sf"/>
</dbReference>
<feature type="domain" description="Tyr recombinase" evidence="4">
    <location>
        <begin position="328"/>
        <end position="477"/>
    </location>
</feature>
<keyword evidence="3" id="KW-0233">DNA recombination</keyword>